<feature type="region of interest" description="Disordered" evidence="1">
    <location>
        <begin position="1"/>
        <end position="41"/>
    </location>
</feature>
<reference evidence="2" key="1">
    <citation type="journal article" date="2022" name="bioRxiv">
        <title>Sequencing and chromosome-scale assembly of the giantPleurodeles waltlgenome.</title>
        <authorList>
            <person name="Brown T."/>
            <person name="Elewa A."/>
            <person name="Iarovenko S."/>
            <person name="Subramanian E."/>
            <person name="Araus A.J."/>
            <person name="Petzold A."/>
            <person name="Susuki M."/>
            <person name="Suzuki K.-i.T."/>
            <person name="Hayashi T."/>
            <person name="Toyoda A."/>
            <person name="Oliveira C."/>
            <person name="Osipova E."/>
            <person name="Leigh N.D."/>
            <person name="Simon A."/>
            <person name="Yun M.H."/>
        </authorList>
    </citation>
    <scope>NUCLEOTIDE SEQUENCE</scope>
    <source>
        <strain evidence="2">20211129_DDA</strain>
        <tissue evidence="2">Liver</tissue>
    </source>
</reference>
<dbReference type="AlphaFoldDB" id="A0AAV7MWD5"/>
<accession>A0AAV7MWD5</accession>
<gene>
    <name evidence="2" type="ORF">NDU88_005451</name>
</gene>
<organism evidence="2 3">
    <name type="scientific">Pleurodeles waltl</name>
    <name type="common">Iberian ribbed newt</name>
    <dbReference type="NCBI Taxonomy" id="8319"/>
    <lineage>
        <taxon>Eukaryota</taxon>
        <taxon>Metazoa</taxon>
        <taxon>Chordata</taxon>
        <taxon>Craniata</taxon>
        <taxon>Vertebrata</taxon>
        <taxon>Euteleostomi</taxon>
        <taxon>Amphibia</taxon>
        <taxon>Batrachia</taxon>
        <taxon>Caudata</taxon>
        <taxon>Salamandroidea</taxon>
        <taxon>Salamandridae</taxon>
        <taxon>Pleurodelinae</taxon>
        <taxon>Pleurodeles</taxon>
    </lineage>
</organism>
<dbReference type="Proteomes" id="UP001066276">
    <property type="component" value="Chromosome 9"/>
</dbReference>
<evidence type="ECO:0000313" key="2">
    <source>
        <dbReference type="EMBL" id="KAJ1108068.1"/>
    </source>
</evidence>
<dbReference type="InterPro" id="IPR039913">
    <property type="entry name" value="RPAP1/Rba50"/>
</dbReference>
<protein>
    <submittedName>
        <fullName evidence="2">Uncharacterized protein</fullName>
    </submittedName>
</protein>
<evidence type="ECO:0000313" key="3">
    <source>
        <dbReference type="Proteomes" id="UP001066276"/>
    </source>
</evidence>
<dbReference type="EMBL" id="JANPWB010000013">
    <property type="protein sequence ID" value="KAJ1108068.1"/>
    <property type="molecule type" value="Genomic_DNA"/>
</dbReference>
<dbReference type="PANTHER" id="PTHR21483">
    <property type="entry name" value="RNA POLYMERASE II-ASSOCIATED PROTEIN 1"/>
    <property type="match status" value="1"/>
</dbReference>
<keyword evidence="3" id="KW-1185">Reference proteome</keyword>
<evidence type="ECO:0000256" key="1">
    <source>
        <dbReference type="SAM" id="MobiDB-lite"/>
    </source>
</evidence>
<name>A0AAV7MWD5_PLEWA</name>
<comment type="caution">
    <text evidence="2">The sequence shown here is derived from an EMBL/GenBank/DDBJ whole genome shotgun (WGS) entry which is preliminary data.</text>
</comment>
<sequence>MMVFPFLPNKDEEEDVEDEEEPLKNAVDEKERKKEKEEKKPDPDIARYDVIKGLLKTKILNRLRYILELNKFELKERLSTFVAEDPQDLPLKRREALKLRTKAFWLWAVAAGYGQACDLYRDLYPVLRAAGVVTLLTNVTEIAACTAELQQQLDSSITEDGPQIPPPPVTWIRVAGLKPFLEACLKRSLDEISHPASWDLIRPLKSAYFIFLGGYYKFCSRQPFLNPTEYIEDAERLTSEVLLPLLRQPPIMGMWELLKPCSAVSQKAAVACPQHSQHVSLYHSAAMMLLGRLLPGSMHLAHELLLSFIFIVEFFPEGKASGPEAADLSDIVHIHQGAKSALPGSAGSVSPNLS</sequence>
<dbReference type="GO" id="GO:0006366">
    <property type="term" value="P:transcription by RNA polymerase II"/>
    <property type="evidence" value="ECO:0007669"/>
    <property type="project" value="InterPro"/>
</dbReference>
<feature type="compositionally biased region" description="Acidic residues" evidence="1">
    <location>
        <begin position="11"/>
        <end position="21"/>
    </location>
</feature>
<dbReference type="PANTHER" id="PTHR21483:SF18">
    <property type="entry name" value="RNA POLYMERASE II-ASSOCIATED PROTEIN 1"/>
    <property type="match status" value="1"/>
</dbReference>
<proteinExistence type="predicted"/>
<feature type="compositionally biased region" description="Basic and acidic residues" evidence="1">
    <location>
        <begin position="22"/>
        <end position="41"/>
    </location>
</feature>